<proteinExistence type="predicted"/>
<feature type="signal peptide" evidence="1">
    <location>
        <begin position="1"/>
        <end position="23"/>
    </location>
</feature>
<feature type="chain" id="PRO_5040765578" description="DUF8021 domain-containing protein" evidence="1">
    <location>
        <begin position="24"/>
        <end position="319"/>
    </location>
</feature>
<reference evidence="3" key="1">
    <citation type="submission" date="2021-05" db="EMBL/GenBank/DDBJ databases">
        <title>Genome of Sphingobium sp. strain.</title>
        <authorList>
            <person name="Fan R."/>
        </authorList>
    </citation>
    <scope>NUCLEOTIDE SEQUENCE</scope>
    <source>
        <strain evidence="3">H33</strain>
    </source>
</reference>
<evidence type="ECO:0000256" key="1">
    <source>
        <dbReference type="SAM" id="SignalP"/>
    </source>
</evidence>
<accession>A0A9X1ISX0</accession>
<evidence type="ECO:0000259" key="2">
    <source>
        <dbReference type="Pfam" id="PF26061"/>
    </source>
</evidence>
<feature type="domain" description="DUF8021" evidence="2">
    <location>
        <begin position="164"/>
        <end position="289"/>
    </location>
</feature>
<dbReference type="Proteomes" id="UP001138757">
    <property type="component" value="Unassembled WGS sequence"/>
</dbReference>
<dbReference type="Pfam" id="PF26061">
    <property type="entry name" value="DUF8021"/>
    <property type="match status" value="1"/>
</dbReference>
<keyword evidence="4" id="KW-1185">Reference proteome</keyword>
<protein>
    <recommendedName>
        <fullName evidence="2">DUF8021 domain-containing protein</fullName>
    </recommendedName>
</protein>
<dbReference type="RefSeq" id="WP_214625275.1">
    <property type="nucleotide sequence ID" value="NZ_JAHGAW010000014.1"/>
</dbReference>
<dbReference type="EMBL" id="JAHGAW010000014">
    <property type="protein sequence ID" value="MBT2189016.1"/>
    <property type="molecule type" value="Genomic_DNA"/>
</dbReference>
<evidence type="ECO:0000313" key="4">
    <source>
        <dbReference type="Proteomes" id="UP001138757"/>
    </source>
</evidence>
<comment type="caution">
    <text evidence="3">The sequence shown here is derived from an EMBL/GenBank/DDBJ whole genome shotgun (WGS) entry which is preliminary data.</text>
</comment>
<gene>
    <name evidence="3" type="ORF">KK488_18880</name>
</gene>
<dbReference type="AlphaFoldDB" id="A0A9X1ISX0"/>
<sequence length="319" mass="34834">MKRQIVLAMTALGLAGLSAPAAAQGKCDRKCLAGKLDQFLNAVVAHDPAKANLWVGFRQTQNAVLLHQGDGIWKSNTGIGPIDRRYYDADTSQAEFFGTVRESDKMAVVSLRLKIGQGGQVTEAEWHIARAADPGIMGEGSKATFDVDNLVAHPPAQRTVPVAQRATREQLIAAVNSYFDGIVAQTGRHVQANDGCMRFENGMGGQEWNRKPAPPADADFQSHTDCRSGYASLNIVNVAARRYLMVDVEAQVVMASAVFMREPLNPKRRNCFMEVFYLDGGKISSVYAAMTYADARIPLPNWEPYEGNFPTGQSLINAR</sequence>
<evidence type="ECO:0000313" key="3">
    <source>
        <dbReference type="EMBL" id="MBT2189016.1"/>
    </source>
</evidence>
<keyword evidence="1" id="KW-0732">Signal</keyword>
<name>A0A9X1ISX0_9SPHN</name>
<dbReference type="InterPro" id="IPR058334">
    <property type="entry name" value="DUF8021"/>
</dbReference>
<organism evidence="3 4">
    <name type="scientific">Sphingobium nicotianae</name>
    <dbReference type="NCBI Taxonomy" id="2782607"/>
    <lineage>
        <taxon>Bacteria</taxon>
        <taxon>Pseudomonadati</taxon>
        <taxon>Pseudomonadota</taxon>
        <taxon>Alphaproteobacteria</taxon>
        <taxon>Sphingomonadales</taxon>
        <taxon>Sphingomonadaceae</taxon>
        <taxon>Sphingobium</taxon>
    </lineage>
</organism>